<evidence type="ECO:0000259" key="8">
    <source>
        <dbReference type="PROSITE" id="PS51192"/>
    </source>
</evidence>
<accession>A0A0C9WWA2</accession>
<dbReference type="InterPro" id="IPR001650">
    <property type="entry name" value="Helicase_C-like"/>
</dbReference>
<dbReference type="SUPFAM" id="SSF52540">
    <property type="entry name" value="P-loop containing nucleoside triphosphate hydrolases"/>
    <property type="match status" value="1"/>
</dbReference>
<feature type="compositionally biased region" description="Basic residues" evidence="7">
    <location>
        <begin position="35"/>
        <end position="44"/>
    </location>
</feature>
<reference evidence="10 11" key="1">
    <citation type="submission" date="2014-04" db="EMBL/GenBank/DDBJ databases">
        <authorList>
            <consortium name="DOE Joint Genome Institute"/>
            <person name="Kuo A."/>
            <person name="Kohler A."/>
            <person name="Nagy L.G."/>
            <person name="Floudas D."/>
            <person name="Copeland A."/>
            <person name="Barry K.W."/>
            <person name="Cichocki N."/>
            <person name="Veneault-Fourrey C."/>
            <person name="LaButti K."/>
            <person name="Lindquist E.A."/>
            <person name="Lipzen A."/>
            <person name="Lundell T."/>
            <person name="Morin E."/>
            <person name="Murat C."/>
            <person name="Sun H."/>
            <person name="Tunlid A."/>
            <person name="Henrissat B."/>
            <person name="Grigoriev I.V."/>
            <person name="Hibbett D.S."/>
            <person name="Martin F."/>
            <person name="Nordberg H.P."/>
            <person name="Cantor M.N."/>
            <person name="Hua S.X."/>
        </authorList>
    </citation>
    <scope>NUCLEOTIDE SEQUENCE [LARGE SCALE GENOMIC DNA]</scope>
    <source>
        <strain evidence="10 11">LaAM-08-1</strain>
    </source>
</reference>
<dbReference type="EMBL" id="KN838867">
    <property type="protein sequence ID" value="KIJ93068.1"/>
    <property type="molecule type" value="Genomic_DNA"/>
</dbReference>
<dbReference type="AlphaFoldDB" id="A0A0C9WWA2"/>
<dbReference type="PROSITE" id="PS51192">
    <property type="entry name" value="HELICASE_ATP_BIND_1"/>
    <property type="match status" value="1"/>
</dbReference>
<dbReference type="InterPro" id="IPR027417">
    <property type="entry name" value="P-loop_NTPase"/>
</dbReference>
<evidence type="ECO:0000259" key="9">
    <source>
        <dbReference type="PROSITE" id="PS51194"/>
    </source>
</evidence>
<comment type="catalytic activity">
    <reaction evidence="6">
        <text>ATP + H2O = ADP + phosphate + H(+)</text>
        <dbReference type="Rhea" id="RHEA:13065"/>
        <dbReference type="ChEBI" id="CHEBI:15377"/>
        <dbReference type="ChEBI" id="CHEBI:15378"/>
        <dbReference type="ChEBI" id="CHEBI:30616"/>
        <dbReference type="ChEBI" id="CHEBI:43474"/>
        <dbReference type="ChEBI" id="CHEBI:456216"/>
        <dbReference type="EC" id="3.6.4.13"/>
    </reaction>
</comment>
<keyword evidence="11" id="KW-1185">Reference proteome</keyword>
<feature type="compositionally biased region" description="Basic and acidic residues" evidence="7">
    <location>
        <begin position="720"/>
        <end position="732"/>
    </location>
</feature>
<dbReference type="Proteomes" id="UP000054477">
    <property type="component" value="Unassembled WGS sequence"/>
</dbReference>
<dbReference type="SMART" id="SM00490">
    <property type="entry name" value="HELICc"/>
    <property type="match status" value="1"/>
</dbReference>
<sequence>MSGLLWQPLRTTSGICRKGQLCLWFHTSNTLSKNQPKRSASRRKLASDLKPSSGSGRLEVAPKQSTRQDTKPSSGKSRSSDAPRKARRNQIPSSGSGRLEAAPARRSFRPPSFPKPAIERDPVPHTNSQPWEPPVERNPSFRRRSAYRSEEDWKRRTGRWSLQKYSTGGQSDAREQRYPSRGNSGRASENYDDRSRSSYERSKVEAKRGFESYDRGTPRRTYSENPAAQETREDSGSFQRKVLGGRSDRYASSGREPRREPDNSTGHSTSRYGSAQLEPRRSGRPTAPRRVFSEEEVAERPSEFYDLPQSVSLAPTADNDASSKLAADSPAPTEFTSPPILPGLLSSLKEVLGPNAKPTPIQSLSLKWLLNQSPGWKQFLLASETGSGKSIAYLLPLLQNLKQAELDTAAAEVPHVQQARAYNPRALILAPTHELSRQLSGFAKSLLHNVKLRVLCASKANVKSTKERDETASKMAAQFDAMVGEGEFEVKKDKFPVDVVVGTPMKLMEMVRGRGWDRKEGEEEENEEEGGRTPRRGRDKMIGFGKWRSKPEMGLANVEWVIVDEADVLFDPDFQETTRTLLSDISLARGHPVPVTPALPTTPISYPFNLLLTSATIPTALASYLENCHPSLIRLASPRLHHLPQTLRPEYVAWTGGNKFADIERRIRRVWAEDSSTFHRQAGYLSKVLVFCNKSTKVVELSSHLNEREIKNVALTSNSETRKRGSNHHLDGFLRPLPTKSTTSRSSTPVPALNDPKTTPLVLITTSLLSRGLDFDPSIKHVFIVDEPRNMIDFLHRAGRSGRAGEHGKVVVFGKMKGRGSAKGKEVRKRVGDLL</sequence>
<evidence type="ECO:0000256" key="5">
    <source>
        <dbReference type="ARBA" id="ARBA00022840"/>
    </source>
</evidence>
<dbReference type="OrthoDB" id="10256233at2759"/>
<keyword evidence="3" id="KW-0378">Hydrolase</keyword>
<dbReference type="InterPro" id="IPR014001">
    <property type="entry name" value="Helicase_ATP-bd"/>
</dbReference>
<dbReference type="HOGENOM" id="CLU_003041_18_1_1"/>
<feature type="domain" description="Helicase C-terminal" evidence="9">
    <location>
        <begin position="662"/>
        <end position="835"/>
    </location>
</feature>
<organism evidence="10 11">
    <name type="scientific">Laccaria amethystina LaAM-08-1</name>
    <dbReference type="NCBI Taxonomy" id="1095629"/>
    <lineage>
        <taxon>Eukaryota</taxon>
        <taxon>Fungi</taxon>
        <taxon>Dikarya</taxon>
        <taxon>Basidiomycota</taxon>
        <taxon>Agaricomycotina</taxon>
        <taxon>Agaricomycetes</taxon>
        <taxon>Agaricomycetidae</taxon>
        <taxon>Agaricales</taxon>
        <taxon>Agaricineae</taxon>
        <taxon>Hydnangiaceae</taxon>
        <taxon>Laccaria</taxon>
    </lineage>
</organism>
<keyword evidence="5" id="KW-0067">ATP-binding</keyword>
<evidence type="ECO:0000256" key="2">
    <source>
        <dbReference type="ARBA" id="ARBA00022741"/>
    </source>
</evidence>
<dbReference type="GO" id="GO:0005524">
    <property type="term" value="F:ATP binding"/>
    <property type="evidence" value="ECO:0007669"/>
    <property type="project" value="UniProtKB-KW"/>
</dbReference>
<dbReference type="Pfam" id="PF00270">
    <property type="entry name" value="DEAD"/>
    <property type="match status" value="1"/>
</dbReference>
<evidence type="ECO:0000256" key="1">
    <source>
        <dbReference type="ARBA" id="ARBA00012552"/>
    </source>
</evidence>
<feature type="compositionally biased region" description="Low complexity" evidence="7">
    <location>
        <begin position="736"/>
        <end position="751"/>
    </location>
</feature>
<evidence type="ECO:0000256" key="7">
    <source>
        <dbReference type="SAM" id="MobiDB-lite"/>
    </source>
</evidence>
<dbReference type="Gene3D" id="3.40.50.300">
    <property type="entry name" value="P-loop containing nucleotide triphosphate hydrolases"/>
    <property type="match status" value="2"/>
</dbReference>
<evidence type="ECO:0000313" key="10">
    <source>
        <dbReference type="EMBL" id="KIJ93068.1"/>
    </source>
</evidence>
<evidence type="ECO:0000313" key="11">
    <source>
        <dbReference type="Proteomes" id="UP000054477"/>
    </source>
</evidence>
<proteinExistence type="predicted"/>
<dbReference type="GO" id="GO:0016787">
    <property type="term" value="F:hydrolase activity"/>
    <property type="evidence" value="ECO:0007669"/>
    <property type="project" value="UniProtKB-KW"/>
</dbReference>
<protein>
    <recommendedName>
        <fullName evidence="1">RNA helicase</fullName>
        <ecNumber evidence="1">3.6.4.13</ecNumber>
    </recommendedName>
</protein>
<name>A0A0C9WWA2_9AGAR</name>
<dbReference type="PROSITE" id="PS51194">
    <property type="entry name" value="HELICASE_CTER"/>
    <property type="match status" value="1"/>
</dbReference>
<dbReference type="SMART" id="SM00487">
    <property type="entry name" value="DEXDc"/>
    <property type="match status" value="1"/>
</dbReference>
<feature type="compositionally biased region" description="Basic and acidic residues" evidence="7">
    <location>
        <begin position="189"/>
        <end position="217"/>
    </location>
</feature>
<evidence type="ECO:0000256" key="6">
    <source>
        <dbReference type="ARBA" id="ARBA00047984"/>
    </source>
</evidence>
<dbReference type="PANTHER" id="PTHR47960">
    <property type="entry name" value="DEAD-BOX ATP-DEPENDENT RNA HELICASE 50"/>
    <property type="match status" value="1"/>
</dbReference>
<dbReference type="GO" id="GO:0003676">
    <property type="term" value="F:nucleic acid binding"/>
    <property type="evidence" value="ECO:0007669"/>
    <property type="project" value="InterPro"/>
</dbReference>
<dbReference type="EC" id="3.6.4.13" evidence="1"/>
<dbReference type="STRING" id="1095629.A0A0C9WWA2"/>
<keyword evidence="4" id="KW-0347">Helicase</keyword>
<feature type="region of interest" description="Disordered" evidence="7">
    <location>
        <begin position="31"/>
        <end position="338"/>
    </location>
</feature>
<feature type="region of interest" description="Disordered" evidence="7">
    <location>
        <begin position="516"/>
        <end position="540"/>
    </location>
</feature>
<dbReference type="InterPro" id="IPR011545">
    <property type="entry name" value="DEAD/DEAH_box_helicase_dom"/>
</dbReference>
<evidence type="ECO:0000256" key="3">
    <source>
        <dbReference type="ARBA" id="ARBA00022801"/>
    </source>
</evidence>
<dbReference type="GO" id="GO:0003724">
    <property type="term" value="F:RNA helicase activity"/>
    <property type="evidence" value="ECO:0007669"/>
    <property type="project" value="UniProtKB-EC"/>
</dbReference>
<feature type="compositionally biased region" description="Polar residues" evidence="7">
    <location>
        <begin position="263"/>
        <end position="273"/>
    </location>
</feature>
<gene>
    <name evidence="10" type="ORF">K443DRAFT_684813</name>
</gene>
<keyword evidence="2" id="KW-0547">Nucleotide-binding</keyword>
<feature type="region of interest" description="Disordered" evidence="7">
    <location>
        <begin position="720"/>
        <end position="754"/>
    </location>
</feature>
<feature type="domain" description="Helicase ATP-binding" evidence="8">
    <location>
        <begin position="370"/>
        <end position="635"/>
    </location>
</feature>
<evidence type="ECO:0000256" key="4">
    <source>
        <dbReference type="ARBA" id="ARBA00022806"/>
    </source>
</evidence>
<reference evidence="11" key="2">
    <citation type="submission" date="2015-01" db="EMBL/GenBank/DDBJ databases">
        <title>Evolutionary Origins and Diversification of the Mycorrhizal Mutualists.</title>
        <authorList>
            <consortium name="DOE Joint Genome Institute"/>
            <consortium name="Mycorrhizal Genomics Consortium"/>
            <person name="Kohler A."/>
            <person name="Kuo A."/>
            <person name="Nagy L.G."/>
            <person name="Floudas D."/>
            <person name="Copeland A."/>
            <person name="Barry K.W."/>
            <person name="Cichocki N."/>
            <person name="Veneault-Fourrey C."/>
            <person name="LaButti K."/>
            <person name="Lindquist E.A."/>
            <person name="Lipzen A."/>
            <person name="Lundell T."/>
            <person name="Morin E."/>
            <person name="Murat C."/>
            <person name="Riley R."/>
            <person name="Ohm R."/>
            <person name="Sun H."/>
            <person name="Tunlid A."/>
            <person name="Henrissat B."/>
            <person name="Grigoriev I.V."/>
            <person name="Hibbett D.S."/>
            <person name="Martin F."/>
        </authorList>
    </citation>
    <scope>NUCLEOTIDE SEQUENCE [LARGE SCALE GENOMIC DNA]</scope>
    <source>
        <strain evidence="11">LaAM-08-1</strain>
    </source>
</reference>
<dbReference type="Pfam" id="PF00271">
    <property type="entry name" value="Helicase_C"/>
    <property type="match status" value="1"/>
</dbReference>
<feature type="compositionally biased region" description="Polar residues" evidence="7">
    <location>
        <begin position="63"/>
        <end position="77"/>
    </location>
</feature>